<evidence type="ECO:0000256" key="7">
    <source>
        <dbReference type="ARBA" id="ARBA00022918"/>
    </source>
</evidence>
<dbReference type="Gene3D" id="3.30.420.10">
    <property type="entry name" value="Ribonuclease H-like superfamily/Ribonuclease H"/>
    <property type="match status" value="1"/>
</dbReference>
<evidence type="ECO:0000256" key="5">
    <source>
        <dbReference type="ARBA" id="ARBA00022759"/>
    </source>
</evidence>
<dbReference type="Pfam" id="PF00665">
    <property type="entry name" value="rve"/>
    <property type="match status" value="1"/>
</dbReference>
<dbReference type="GO" id="GO:0016787">
    <property type="term" value="F:hydrolase activity"/>
    <property type="evidence" value="ECO:0007669"/>
    <property type="project" value="UniProtKB-KW"/>
</dbReference>
<dbReference type="CDD" id="cd09274">
    <property type="entry name" value="RNase_HI_RT_Ty3"/>
    <property type="match status" value="1"/>
</dbReference>
<dbReference type="InterPro" id="IPR041588">
    <property type="entry name" value="Integrase_H2C2"/>
</dbReference>
<dbReference type="Gene3D" id="1.10.340.70">
    <property type="match status" value="1"/>
</dbReference>
<evidence type="ECO:0000256" key="4">
    <source>
        <dbReference type="ARBA" id="ARBA00022722"/>
    </source>
</evidence>
<dbReference type="AlphaFoldDB" id="A0A8S9Y6V4"/>
<keyword evidence="6" id="KW-0378">Hydrolase</keyword>
<dbReference type="InterPro" id="IPR041373">
    <property type="entry name" value="RT_RNaseH"/>
</dbReference>
<keyword evidence="7" id="KW-0695">RNA-directed DNA polymerase</keyword>
<organism evidence="9 10">
    <name type="scientific">Apolygus lucorum</name>
    <name type="common">Small green plant bug</name>
    <name type="synonym">Lygocoris lucorum</name>
    <dbReference type="NCBI Taxonomy" id="248454"/>
    <lineage>
        <taxon>Eukaryota</taxon>
        <taxon>Metazoa</taxon>
        <taxon>Ecdysozoa</taxon>
        <taxon>Arthropoda</taxon>
        <taxon>Hexapoda</taxon>
        <taxon>Insecta</taxon>
        <taxon>Pterygota</taxon>
        <taxon>Neoptera</taxon>
        <taxon>Paraneoptera</taxon>
        <taxon>Hemiptera</taxon>
        <taxon>Heteroptera</taxon>
        <taxon>Panheteroptera</taxon>
        <taxon>Cimicomorpha</taxon>
        <taxon>Miridae</taxon>
        <taxon>Mirini</taxon>
        <taxon>Apolygus</taxon>
    </lineage>
</organism>
<dbReference type="InterPro" id="IPR001584">
    <property type="entry name" value="Integrase_cat-core"/>
</dbReference>
<keyword evidence="10" id="KW-1185">Reference proteome</keyword>
<keyword evidence="2" id="KW-0808">Transferase</keyword>
<protein>
    <recommendedName>
        <fullName evidence="1">RNA-directed DNA polymerase</fullName>
        <ecNumber evidence="1">2.7.7.49</ecNumber>
    </recommendedName>
</protein>
<dbReference type="EMBL" id="WIXP02000001">
    <property type="protein sequence ID" value="KAF6217010.1"/>
    <property type="molecule type" value="Genomic_DNA"/>
</dbReference>
<dbReference type="GO" id="GO:0003964">
    <property type="term" value="F:RNA-directed DNA polymerase activity"/>
    <property type="evidence" value="ECO:0007669"/>
    <property type="project" value="UniProtKB-KW"/>
</dbReference>
<dbReference type="PROSITE" id="PS50994">
    <property type="entry name" value="INTEGRASE"/>
    <property type="match status" value="1"/>
</dbReference>
<keyword evidence="4" id="KW-0540">Nuclease</keyword>
<accession>A0A8S9Y6V4</accession>
<dbReference type="InterPro" id="IPR050951">
    <property type="entry name" value="Retrovirus_Pol_polyprotein"/>
</dbReference>
<gene>
    <name evidence="9" type="ORF">GE061_001362</name>
</gene>
<evidence type="ECO:0000256" key="3">
    <source>
        <dbReference type="ARBA" id="ARBA00022695"/>
    </source>
</evidence>
<sequence>MNCVQLCFPIPDHTFFISTDASGTSLGAHLFQIDKDGEHYPIAFVSRMLNDHEKLYSVSELELLAISFGINKFRNYVSGVKFTVRTDHRALEHLHSAVLTSPRLSRLILALQEFDYVIEYVPGHQNLVADSLSRFTIRKQESFSCDEVIIAALELTPPITNLFQSFAQHQTEDPHLAHVLRRLGDSSQIGDYRIDNGLLYHRVRERWKIVIPLVALHKIILWVHEGYLHCGVKKCVGVISETFYHKALRKHTRIVLRTCQICQMIKTTPTLNAPLLSIPASKPRDLIAIDFYGPLPQSGDRFRYILVVLDIASKFVRLYPIIKASGAAVLDCLLLDYVPQYGQIKAVLSDNGTQFGSRLWISKLRQANIKNIRTSIRHPSANPAERYMGTLAQYMRAALFDKSHDLWYDQLADVEISMNETPHSATGLTPVALFLGRRVNREWYKILPTNAPLELTSTEMDESLRNAKLQSERMSQDRAKRFNESRRLAFTHFNLGDRVLVKSLNVSSSSQRRYHKFMARYCGPFRIAKNYHNGSYLLVDENGRTKGVYHVTNIKKYYPPVIETFESS</sequence>
<evidence type="ECO:0000256" key="6">
    <source>
        <dbReference type="ARBA" id="ARBA00022801"/>
    </source>
</evidence>
<dbReference type="GO" id="GO:0004519">
    <property type="term" value="F:endonuclease activity"/>
    <property type="evidence" value="ECO:0007669"/>
    <property type="project" value="UniProtKB-KW"/>
</dbReference>
<evidence type="ECO:0000259" key="8">
    <source>
        <dbReference type="PROSITE" id="PS50994"/>
    </source>
</evidence>
<comment type="caution">
    <text evidence="9">The sequence shown here is derived from an EMBL/GenBank/DDBJ whole genome shotgun (WGS) entry which is preliminary data.</text>
</comment>
<evidence type="ECO:0000313" key="10">
    <source>
        <dbReference type="Proteomes" id="UP000466442"/>
    </source>
</evidence>
<dbReference type="EC" id="2.7.7.49" evidence="1"/>
<proteinExistence type="predicted"/>
<feature type="domain" description="Integrase catalytic" evidence="8">
    <location>
        <begin position="279"/>
        <end position="438"/>
    </location>
</feature>
<keyword evidence="5" id="KW-0255">Endonuclease</keyword>
<dbReference type="SUPFAM" id="SSF56672">
    <property type="entry name" value="DNA/RNA polymerases"/>
    <property type="match status" value="1"/>
</dbReference>
<dbReference type="Proteomes" id="UP000466442">
    <property type="component" value="Linkage Group LG1"/>
</dbReference>
<dbReference type="PANTHER" id="PTHR37984:SF5">
    <property type="entry name" value="PROTEIN NYNRIN-LIKE"/>
    <property type="match status" value="1"/>
</dbReference>
<dbReference type="GO" id="GO:0042575">
    <property type="term" value="C:DNA polymerase complex"/>
    <property type="evidence" value="ECO:0007669"/>
    <property type="project" value="UniProtKB-ARBA"/>
</dbReference>
<evidence type="ECO:0000256" key="1">
    <source>
        <dbReference type="ARBA" id="ARBA00012493"/>
    </source>
</evidence>
<keyword evidence="3" id="KW-0548">Nucleotidyltransferase</keyword>
<dbReference type="InterPro" id="IPR036397">
    <property type="entry name" value="RNaseH_sf"/>
</dbReference>
<name>A0A8S9Y6V4_APOLU</name>
<dbReference type="PANTHER" id="PTHR37984">
    <property type="entry name" value="PROTEIN CBG26694"/>
    <property type="match status" value="1"/>
</dbReference>
<dbReference type="GO" id="GO:0015074">
    <property type="term" value="P:DNA integration"/>
    <property type="evidence" value="ECO:0007669"/>
    <property type="project" value="InterPro"/>
</dbReference>
<reference evidence="9" key="1">
    <citation type="journal article" date="2021" name="Mol. Ecol. Resour.">
        <title>Apolygus lucorum genome provides insights into omnivorousness and mesophyll feeding.</title>
        <authorList>
            <person name="Liu Y."/>
            <person name="Liu H."/>
            <person name="Wang H."/>
            <person name="Huang T."/>
            <person name="Liu B."/>
            <person name="Yang B."/>
            <person name="Yin L."/>
            <person name="Li B."/>
            <person name="Zhang Y."/>
            <person name="Zhang S."/>
            <person name="Jiang F."/>
            <person name="Zhang X."/>
            <person name="Ren Y."/>
            <person name="Wang B."/>
            <person name="Wang S."/>
            <person name="Lu Y."/>
            <person name="Wu K."/>
            <person name="Fan W."/>
            <person name="Wang G."/>
        </authorList>
    </citation>
    <scope>NUCLEOTIDE SEQUENCE</scope>
    <source>
        <strain evidence="9">12Hb</strain>
    </source>
</reference>
<dbReference type="InterPro" id="IPR043502">
    <property type="entry name" value="DNA/RNA_pol_sf"/>
</dbReference>
<dbReference type="Pfam" id="PF17917">
    <property type="entry name" value="RT_RNaseH"/>
    <property type="match status" value="1"/>
</dbReference>
<dbReference type="GO" id="GO:0003676">
    <property type="term" value="F:nucleic acid binding"/>
    <property type="evidence" value="ECO:0007669"/>
    <property type="project" value="InterPro"/>
</dbReference>
<evidence type="ECO:0000313" key="9">
    <source>
        <dbReference type="EMBL" id="KAF6217010.1"/>
    </source>
</evidence>
<dbReference type="SUPFAM" id="SSF53098">
    <property type="entry name" value="Ribonuclease H-like"/>
    <property type="match status" value="1"/>
</dbReference>
<evidence type="ECO:0000256" key="2">
    <source>
        <dbReference type="ARBA" id="ARBA00022679"/>
    </source>
</evidence>
<dbReference type="OrthoDB" id="6625139at2759"/>
<dbReference type="Pfam" id="PF17921">
    <property type="entry name" value="Integrase_H2C2"/>
    <property type="match status" value="1"/>
</dbReference>
<dbReference type="InterPro" id="IPR012337">
    <property type="entry name" value="RNaseH-like_sf"/>
</dbReference>